<keyword evidence="2" id="KW-0472">Membrane</keyword>
<name>A0A143HC04_9BACL</name>
<sequence length="149" mass="17119">MAETTNAVLEEKINQLTQALIAHKEDTKEDFKERDEKLAIYKREIRQELKELEVGIDSAQRVANDVNTSMKYVKDTVGEMKTMVNGFIEMITTQNTQIDKKLNDQNKKIDDFVNSDKRMDSKRKFLLSVLQVLAGIIGTIITFWASGKF</sequence>
<evidence type="ECO:0000313" key="3">
    <source>
        <dbReference type="EMBL" id="AMW99297.1"/>
    </source>
</evidence>
<dbReference type="Proteomes" id="UP000076021">
    <property type="component" value="Chromosome"/>
</dbReference>
<evidence type="ECO:0000256" key="1">
    <source>
        <dbReference type="SAM" id="Coils"/>
    </source>
</evidence>
<dbReference type="OrthoDB" id="2991572at2"/>
<keyword evidence="2" id="KW-0812">Transmembrane</keyword>
<dbReference type="STRING" id="241244.ATY39_07355"/>
<accession>A0A143HC04</accession>
<dbReference type="KEGG" id="rst:ATY39_07355"/>
<evidence type="ECO:0000256" key="2">
    <source>
        <dbReference type="SAM" id="Phobius"/>
    </source>
</evidence>
<dbReference type="AlphaFoldDB" id="A0A143HC04"/>
<reference evidence="4" key="2">
    <citation type="submission" date="2016-03" db="EMBL/GenBank/DDBJ databases">
        <authorList>
            <person name="Ploux O."/>
        </authorList>
    </citation>
    <scope>NUCLEOTIDE SEQUENCE [LARGE SCALE GENOMIC DNA]</scope>
    <source>
        <strain evidence="4">PP9</strain>
    </source>
</reference>
<feature type="transmembrane region" description="Helical" evidence="2">
    <location>
        <begin position="125"/>
        <end position="145"/>
    </location>
</feature>
<organism evidence="3 4">
    <name type="scientific">Rummeliibacillus stabekisii</name>
    <dbReference type="NCBI Taxonomy" id="241244"/>
    <lineage>
        <taxon>Bacteria</taxon>
        <taxon>Bacillati</taxon>
        <taxon>Bacillota</taxon>
        <taxon>Bacilli</taxon>
        <taxon>Bacillales</taxon>
        <taxon>Caryophanaceae</taxon>
        <taxon>Rummeliibacillus</taxon>
    </lineage>
</organism>
<gene>
    <name evidence="3" type="ORF">ATY39_07355</name>
</gene>
<reference evidence="3 4" key="1">
    <citation type="journal article" date="2016" name="Genome Announc.">
        <title>Whole-Genome Sequence of Rummeliibacillus stabekisii Strain PP9 Isolated from Antarctic Soil.</title>
        <authorList>
            <person name="da Mota F.F."/>
            <person name="Vollu R.E."/>
            <person name="Jurelevicius D."/>
            <person name="Seldin L."/>
        </authorList>
    </citation>
    <scope>NUCLEOTIDE SEQUENCE [LARGE SCALE GENOMIC DNA]</scope>
    <source>
        <strain evidence="3 4">PP9</strain>
    </source>
</reference>
<feature type="coiled-coil region" evidence="1">
    <location>
        <begin position="6"/>
        <end position="62"/>
    </location>
</feature>
<keyword evidence="1" id="KW-0175">Coiled coil</keyword>
<keyword evidence="2" id="KW-1133">Transmembrane helix</keyword>
<evidence type="ECO:0000313" key="4">
    <source>
        <dbReference type="Proteomes" id="UP000076021"/>
    </source>
</evidence>
<dbReference type="EMBL" id="CP014806">
    <property type="protein sequence ID" value="AMW99297.1"/>
    <property type="molecule type" value="Genomic_DNA"/>
</dbReference>
<proteinExistence type="predicted"/>
<dbReference type="RefSeq" id="WP_066787944.1">
    <property type="nucleotide sequence ID" value="NZ_CP014806.1"/>
</dbReference>
<keyword evidence="4" id="KW-1185">Reference proteome</keyword>
<protein>
    <submittedName>
        <fullName evidence="3">Uncharacterized protein</fullName>
    </submittedName>
</protein>